<accession>A0A919ED83</accession>
<dbReference type="InterPro" id="IPR001387">
    <property type="entry name" value="Cro/C1-type_HTH"/>
</dbReference>
<proteinExistence type="predicted"/>
<feature type="domain" description="HTH cro/C1-type" evidence="1">
    <location>
        <begin position="33"/>
        <end position="87"/>
    </location>
</feature>
<dbReference type="InterPro" id="IPR010982">
    <property type="entry name" value="Lambda_DNA-bd_dom_sf"/>
</dbReference>
<evidence type="ECO:0000313" key="2">
    <source>
        <dbReference type="EMBL" id="GHF45985.1"/>
    </source>
</evidence>
<dbReference type="CDD" id="cd00093">
    <property type="entry name" value="HTH_XRE"/>
    <property type="match status" value="1"/>
</dbReference>
<gene>
    <name evidence="2" type="ORF">GCM10010218_29020</name>
</gene>
<dbReference type="PROSITE" id="PS50943">
    <property type="entry name" value="HTH_CROC1"/>
    <property type="match status" value="1"/>
</dbReference>
<dbReference type="EMBL" id="BNBD01000005">
    <property type="protein sequence ID" value="GHF45985.1"/>
    <property type="molecule type" value="Genomic_DNA"/>
</dbReference>
<sequence>MGDGALWCAALQLGLMRPTNPPTLRQRRLGAELRKLRERAGLSSTAAAAHFGFQQTRMSMIEAGRYAVSADRVRAMARAYACADDELIDALADMTGGRTRGWWDEYREYLPASFADLAELEHHACALRVALVMHVPGLLQTLDHARAVIQAGAPTYRAFEVEHRLSHRMKRQAVLHGDRAVPYAAVIHEAALRMQFGGADTVRGQLRHLLEMSELSNVTIRVIPFSRGAFPGTGQPFDYVLGPVPQLDTVQLDAAHGCQFVDAEAELAKYMALVERMEESALGAVETRDFIHDPLRSM</sequence>
<organism evidence="2 3">
    <name type="scientific">Streptomyces mashuensis</name>
    <dbReference type="NCBI Taxonomy" id="33904"/>
    <lineage>
        <taxon>Bacteria</taxon>
        <taxon>Bacillati</taxon>
        <taxon>Actinomycetota</taxon>
        <taxon>Actinomycetes</taxon>
        <taxon>Kitasatosporales</taxon>
        <taxon>Streptomycetaceae</taxon>
        <taxon>Streptomyces</taxon>
    </lineage>
</organism>
<evidence type="ECO:0000259" key="1">
    <source>
        <dbReference type="PROSITE" id="PS50943"/>
    </source>
</evidence>
<dbReference type="Proteomes" id="UP000638313">
    <property type="component" value="Unassembled WGS sequence"/>
</dbReference>
<evidence type="ECO:0000313" key="3">
    <source>
        <dbReference type="Proteomes" id="UP000638313"/>
    </source>
</evidence>
<keyword evidence="3" id="KW-1185">Reference proteome</keyword>
<comment type="caution">
    <text evidence="2">The sequence shown here is derived from an EMBL/GenBank/DDBJ whole genome shotgun (WGS) entry which is preliminary data.</text>
</comment>
<dbReference type="InterPro" id="IPR043917">
    <property type="entry name" value="DUF5753"/>
</dbReference>
<dbReference type="Gene3D" id="1.10.260.40">
    <property type="entry name" value="lambda repressor-like DNA-binding domains"/>
    <property type="match status" value="1"/>
</dbReference>
<dbReference type="SMART" id="SM00530">
    <property type="entry name" value="HTH_XRE"/>
    <property type="match status" value="1"/>
</dbReference>
<reference evidence="2" key="1">
    <citation type="journal article" date="2014" name="Int. J. Syst. Evol. Microbiol.">
        <title>Complete genome sequence of Corynebacterium casei LMG S-19264T (=DSM 44701T), isolated from a smear-ripened cheese.</title>
        <authorList>
            <consortium name="US DOE Joint Genome Institute (JGI-PGF)"/>
            <person name="Walter F."/>
            <person name="Albersmeier A."/>
            <person name="Kalinowski J."/>
            <person name="Ruckert C."/>
        </authorList>
    </citation>
    <scope>NUCLEOTIDE SEQUENCE</scope>
    <source>
        <strain evidence="2">JCM 4059</strain>
    </source>
</reference>
<dbReference type="Pfam" id="PF13560">
    <property type="entry name" value="HTH_31"/>
    <property type="match status" value="1"/>
</dbReference>
<dbReference type="AlphaFoldDB" id="A0A919ED83"/>
<protein>
    <submittedName>
        <fullName evidence="2">Transcriptional regulator</fullName>
    </submittedName>
</protein>
<dbReference type="GO" id="GO:0003677">
    <property type="term" value="F:DNA binding"/>
    <property type="evidence" value="ECO:0007669"/>
    <property type="project" value="InterPro"/>
</dbReference>
<dbReference type="Pfam" id="PF19054">
    <property type="entry name" value="DUF5753"/>
    <property type="match status" value="1"/>
</dbReference>
<dbReference type="SUPFAM" id="SSF47413">
    <property type="entry name" value="lambda repressor-like DNA-binding domains"/>
    <property type="match status" value="1"/>
</dbReference>
<name>A0A919ED83_9ACTN</name>
<reference evidence="2" key="2">
    <citation type="submission" date="2020-09" db="EMBL/GenBank/DDBJ databases">
        <authorList>
            <person name="Sun Q."/>
            <person name="Ohkuma M."/>
        </authorList>
    </citation>
    <scope>NUCLEOTIDE SEQUENCE</scope>
    <source>
        <strain evidence="2">JCM 4059</strain>
    </source>
</reference>